<feature type="transmembrane region" description="Helical" evidence="1">
    <location>
        <begin position="22"/>
        <end position="41"/>
    </location>
</feature>
<keyword evidence="3" id="KW-1185">Reference proteome</keyword>
<dbReference type="AlphaFoldDB" id="L9ZBQ3"/>
<reference evidence="2 3" key="1">
    <citation type="journal article" date="2014" name="PLoS Genet.">
        <title>Phylogenetically driven sequencing of extremely halophilic archaea reveals strategies for static and dynamic osmo-response.</title>
        <authorList>
            <person name="Becker E.A."/>
            <person name="Seitzer P.M."/>
            <person name="Tritt A."/>
            <person name="Larsen D."/>
            <person name="Krusor M."/>
            <person name="Yao A.I."/>
            <person name="Wu D."/>
            <person name="Madern D."/>
            <person name="Eisen J.A."/>
            <person name="Darling A.E."/>
            <person name="Facciotti M.T."/>
        </authorList>
    </citation>
    <scope>NUCLEOTIDE SEQUENCE [LARGE SCALE GENOMIC DNA]</scope>
    <source>
        <strain evidence="2 3">JCM 14663</strain>
    </source>
</reference>
<keyword evidence="1" id="KW-1133">Transmembrane helix</keyword>
<evidence type="ECO:0000313" key="2">
    <source>
        <dbReference type="EMBL" id="ELY83839.1"/>
    </source>
</evidence>
<keyword evidence="1" id="KW-0812">Transmembrane</keyword>
<dbReference type="EMBL" id="AOIJ01000030">
    <property type="protein sequence ID" value="ELY83839.1"/>
    <property type="molecule type" value="Genomic_DNA"/>
</dbReference>
<gene>
    <name evidence="2" type="ORF">C486_01379</name>
</gene>
<sequence length="42" mass="4404">MIAVVFRELIPSSHGHGYADTATAAFVLGFALMIVVDTVLAV</sequence>
<organism evidence="2 3">
    <name type="scientific">Natrinema gari JCM 14663</name>
    <dbReference type="NCBI Taxonomy" id="1230459"/>
    <lineage>
        <taxon>Archaea</taxon>
        <taxon>Methanobacteriati</taxon>
        <taxon>Methanobacteriota</taxon>
        <taxon>Stenosarchaea group</taxon>
        <taxon>Halobacteria</taxon>
        <taxon>Halobacteriales</taxon>
        <taxon>Natrialbaceae</taxon>
        <taxon>Natrinema</taxon>
    </lineage>
</organism>
<comment type="caution">
    <text evidence="2">The sequence shown here is derived from an EMBL/GenBank/DDBJ whole genome shotgun (WGS) entry which is preliminary data.</text>
</comment>
<dbReference type="PATRIC" id="fig|1230459.4.peg.269"/>
<protein>
    <submittedName>
        <fullName evidence="2">Zinc/iron permease</fullName>
    </submittedName>
</protein>
<dbReference type="Proteomes" id="UP000011592">
    <property type="component" value="Unassembled WGS sequence"/>
</dbReference>
<evidence type="ECO:0000313" key="3">
    <source>
        <dbReference type="Proteomes" id="UP000011592"/>
    </source>
</evidence>
<proteinExistence type="predicted"/>
<accession>L9ZBQ3</accession>
<evidence type="ECO:0000256" key="1">
    <source>
        <dbReference type="SAM" id="Phobius"/>
    </source>
</evidence>
<keyword evidence="1" id="KW-0472">Membrane</keyword>
<name>L9ZBQ3_9EURY</name>